<keyword evidence="6 11" id="KW-0067">ATP-binding</keyword>
<evidence type="ECO:0000256" key="9">
    <source>
        <dbReference type="ARBA" id="ARBA00047671"/>
    </source>
</evidence>
<comment type="catalytic activity">
    <reaction evidence="9 11">
        <text>tRNA(Pro) + L-proline + ATP = L-prolyl-tRNA(Pro) + AMP + diphosphate</text>
        <dbReference type="Rhea" id="RHEA:14305"/>
        <dbReference type="Rhea" id="RHEA-COMP:9700"/>
        <dbReference type="Rhea" id="RHEA-COMP:9702"/>
        <dbReference type="ChEBI" id="CHEBI:30616"/>
        <dbReference type="ChEBI" id="CHEBI:33019"/>
        <dbReference type="ChEBI" id="CHEBI:60039"/>
        <dbReference type="ChEBI" id="CHEBI:78442"/>
        <dbReference type="ChEBI" id="CHEBI:78532"/>
        <dbReference type="ChEBI" id="CHEBI:456215"/>
        <dbReference type="EC" id="6.1.1.15"/>
    </reaction>
</comment>
<dbReference type="InterPro" id="IPR006195">
    <property type="entry name" value="aa-tRNA-synth_II"/>
</dbReference>
<evidence type="ECO:0000313" key="13">
    <source>
        <dbReference type="EMBL" id="EAQ50224.1"/>
    </source>
</evidence>
<sequence>MGKNLTTRAEDYSKWYNELVVKADLAENSGVRGCMVIKPYGYAIWEKMQAELDRMFKETGHENAYFPLFIPKSYFSKEASHVDGFAKECAVVTHYRLKNDEDGSIIVDPEAKLEEELIVRPTSETIIWDTYRKWIQSYRDLPIKVNQWANVVRWEMRTRLFLRTAEFLWQEGHTAHATKDEAIAEAEQMMRVYADFAEHFMALPVVRGTKTESERFAGALETYCIEALMQDGKALQAGTSHFLGQNFAKAFDVKFATKEGGQEHVWATSWGVSTRLMGALVMTHSDDNGLVLPPKLAPIQVVIVPIYKGEEQLDSISQVAKELKRELQLLGISVKFDDRDTHKPGWKFNEYELKGVPLRIAIGPRDLEKRTVELARRDTLTKETVSKDDIVSRVQDLLVEMQKSLFDKAKSFRDTHITEVETYDEFKDILENKTGFVSAFWDGTKETEERIKTETKATIRCIPLNVKEEEGVCVYSGKPAKMRVLFAKAY</sequence>
<comment type="domain">
    <text evidence="11">Consists of three domains: the N-terminal catalytic domain, the anticodon-binding domain and the C-terminal extension.</text>
</comment>
<evidence type="ECO:0000256" key="2">
    <source>
        <dbReference type="ARBA" id="ARBA00011738"/>
    </source>
</evidence>
<dbReference type="SUPFAM" id="SSF55681">
    <property type="entry name" value="Class II aaRS and biotin synthetases"/>
    <property type="match status" value="1"/>
</dbReference>
<dbReference type="GO" id="GO:0005524">
    <property type="term" value="F:ATP binding"/>
    <property type="evidence" value="ECO:0007669"/>
    <property type="project" value="UniProtKB-UniRule"/>
</dbReference>
<dbReference type="CDD" id="cd00862">
    <property type="entry name" value="ProRS_anticodon_zinc"/>
    <property type="match status" value="1"/>
</dbReference>
<dbReference type="HAMAP" id="MF_01571">
    <property type="entry name" value="Pro_tRNA_synth_type3"/>
    <property type="match status" value="1"/>
</dbReference>
<dbReference type="InterPro" id="IPR002314">
    <property type="entry name" value="aa-tRNA-synt_IIb"/>
</dbReference>
<dbReference type="GO" id="GO:0005737">
    <property type="term" value="C:cytoplasm"/>
    <property type="evidence" value="ECO:0007669"/>
    <property type="project" value="UniProtKB-SubCell"/>
</dbReference>
<dbReference type="InterPro" id="IPR017449">
    <property type="entry name" value="Pro-tRNA_synth_II"/>
</dbReference>
<dbReference type="Gene3D" id="3.30.110.30">
    <property type="entry name" value="C-terminal domain of ProRS"/>
    <property type="match status" value="1"/>
</dbReference>
<proteinExistence type="inferred from homology"/>
<dbReference type="SMART" id="SM00946">
    <property type="entry name" value="ProRS-C_1"/>
    <property type="match status" value="1"/>
</dbReference>
<dbReference type="InterPro" id="IPR045864">
    <property type="entry name" value="aa-tRNA-synth_II/BPL/LPL"/>
</dbReference>
<comment type="subunit">
    <text evidence="2 11">Homodimer.</text>
</comment>
<dbReference type="GO" id="GO:0004827">
    <property type="term" value="F:proline-tRNA ligase activity"/>
    <property type="evidence" value="ECO:0007669"/>
    <property type="project" value="UniProtKB-UniRule"/>
</dbReference>
<keyword evidence="5 11" id="KW-0547">Nucleotide-binding</keyword>
<keyword evidence="8 11" id="KW-0030">Aminoacyl-tRNA synthetase</keyword>
<dbReference type="InterPro" id="IPR004154">
    <property type="entry name" value="Anticodon-bd"/>
</dbReference>
<evidence type="ECO:0000256" key="4">
    <source>
        <dbReference type="ARBA" id="ARBA00022598"/>
    </source>
</evidence>
<name>A3XJP7_LEEBM</name>
<dbReference type="OrthoDB" id="9809052at2"/>
<evidence type="ECO:0000256" key="8">
    <source>
        <dbReference type="ARBA" id="ARBA00023146"/>
    </source>
</evidence>
<organism evidence="13 14">
    <name type="scientific">Leeuwenhoekiella blandensis (strain CECT 7118 / CCUG 51940 / KCTC 22103 / MED217)</name>
    <name type="common">Flavobacterium sp. (strain MED217)</name>
    <dbReference type="NCBI Taxonomy" id="398720"/>
    <lineage>
        <taxon>Bacteria</taxon>
        <taxon>Pseudomonadati</taxon>
        <taxon>Bacteroidota</taxon>
        <taxon>Flavobacteriia</taxon>
        <taxon>Flavobacteriales</taxon>
        <taxon>Flavobacteriaceae</taxon>
        <taxon>Leeuwenhoekiella</taxon>
    </lineage>
</organism>
<dbReference type="NCBIfam" id="TIGR00408">
    <property type="entry name" value="proS_fam_I"/>
    <property type="match status" value="1"/>
</dbReference>
<dbReference type="GO" id="GO:0017101">
    <property type="term" value="C:aminoacyl-tRNA synthetase multienzyme complex"/>
    <property type="evidence" value="ECO:0007669"/>
    <property type="project" value="TreeGrafter"/>
</dbReference>
<dbReference type="GO" id="GO:0006433">
    <property type="term" value="P:prolyl-tRNA aminoacylation"/>
    <property type="evidence" value="ECO:0007669"/>
    <property type="project" value="UniProtKB-UniRule"/>
</dbReference>
<evidence type="ECO:0000256" key="7">
    <source>
        <dbReference type="ARBA" id="ARBA00022917"/>
    </source>
</evidence>
<dbReference type="Pfam" id="PF09180">
    <property type="entry name" value="ProRS-C_1"/>
    <property type="match status" value="1"/>
</dbReference>
<dbReference type="PANTHER" id="PTHR43382">
    <property type="entry name" value="PROLYL-TRNA SYNTHETASE"/>
    <property type="match status" value="1"/>
</dbReference>
<dbReference type="AlphaFoldDB" id="A3XJP7"/>
<dbReference type="Proteomes" id="UP000001601">
    <property type="component" value="Unassembled WGS sequence"/>
</dbReference>
<comment type="caution">
    <text evidence="13">The sequence shown here is derived from an EMBL/GenBank/DDBJ whole genome shotgun (WGS) entry which is preliminary data.</text>
</comment>
<evidence type="ECO:0000256" key="10">
    <source>
        <dbReference type="ARBA" id="ARBA00060806"/>
    </source>
</evidence>
<dbReference type="SUPFAM" id="SSF52954">
    <property type="entry name" value="Class II aaRS ABD-related"/>
    <property type="match status" value="1"/>
</dbReference>
<comment type="similarity">
    <text evidence="10 11">Belongs to the class-II aminoacyl-tRNA synthetase family. ProS type 3 subfamily.</text>
</comment>
<comment type="function">
    <text evidence="11">Catalyzes the attachment of proline to tRNA(Pro) in a two-step reaction: proline is first activated by ATP to form Pro-AMP and then transferred to the acceptor end of tRNA(Pro).</text>
</comment>
<dbReference type="eggNOG" id="COG0442">
    <property type="taxonomic scope" value="Bacteria"/>
</dbReference>
<evidence type="ECO:0000259" key="12">
    <source>
        <dbReference type="PROSITE" id="PS50862"/>
    </source>
</evidence>
<dbReference type="PANTHER" id="PTHR43382:SF2">
    <property type="entry name" value="BIFUNCTIONAL GLUTAMATE_PROLINE--TRNA LIGASE"/>
    <property type="match status" value="1"/>
</dbReference>
<evidence type="ECO:0000256" key="3">
    <source>
        <dbReference type="ARBA" id="ARBA00022490"/>
    </source>
</evidence>
<dbReference type="InterPro" id="IPR016061">
    <property type="entry name" value="Pro-tRNA_ligase_II_C"/>
</dbReference>
<evidence type="ECO:0000256" key="5">
    <source>
        <dbReference type="ARBA" id="ARBA00022741"/>
    </source>
</evidence>
<dbReference type="Pfam" id="PF00587">
    <property type="entry name" value="tRNA-synt_2b"/>
    <property type="match status" value="1"/>
</dbReference>
<protein>
    <recommendedName>
        <fullName evidence="11">Proline--tRNA ligase</fullName>
        <ecNumber evidence="11">6.1.1.15</ecNumber>
    </recommendedName>
    <alternativeName>
        <fullName evidence="11">Prolyl-tRNA synthetase</fullName>
        <shortName evidence="11">ProRS</shortName>
    </alternativeName>
</protein>
<dbReference type="HOGENOM" id="CLU_001882_4_2_10"/>
<evidence type="ECO:0000256" key="11">
    <source>
        <dbReference type="HAMAP-Rule" id="MF_01571"/>
    </source>
</evidence>
<reference evidence="13 14" key="1">
    <citation type="journal article" date="2007" name="Nature">
        <title>Light stimulates growth of proteorhodopsin-containing marine Flavobacteria.</title>
        <authorList>
            <person name="Gomez-Consarnau L."/>
            <person name="Gonzalez J.M."/>
            <person name="Coll-Llado M."/>
            <person name="Gourdon P."/>
            <person name="Pascher T."/>
            <person name="Neutze R."/>
            <person name="Pedros-Alio C."/>
            <person name="Pinhassi J."/>
        </authorList>
    </citation>
    <scope>NUCLEOTIDE SEQUENCE [LARGE SCALE GENOMIC DNA]</scope>
    <source>
        <strain evidence="13 14">MED217</strain>
    </source>
</reference>
<dbReference type="STRING" id="398720.MED217_04312"/>
<keyword evidence="4 11" id="KW-0436">Ligase</keyword>
<evidence type="ECO:0000256" key="1">
    <source>
        <dbReference type="ARBA" id="ARBA00004496"/>
    </source>
</evidence>
<keyword evidence="7 11" id="KW-0648">Protein biosynthesis</keyword>
<dbReference type="FunFam" id="3.30.930.10:FF:000023">
    <property type="entry name" value="Proline--tRNA ligase"/>
    <property type="match status" value="1"/>
</dbReference>
<dbReference type="FunFam" id="3.40.50.800:FF:000005">
    <property type="entry name" value="bifunctional glutamate/proline--tRNA ligase"/>
    <property type="match status" value="1"/>
</dbReference>
<dbReference type="EC" id="6.1.1.15" evidence="11"/>
<keyword evidence="3 11" id="KW-0963">Cytoplasm</keyword>
<evidence type="ECO:0000313" key="14">
    <source>
        <dbReference type="Proteomes" id="UP000001601"/>
    </source>
</evidence>
<dbReference type="EMBL" id="AANC01000002">
    <property type="protein sequence ID" value="EAQ50224.1"/>
    <property type="molecule type" value="Genomic_DNA"/>
</dbReference>
<feature type="domain" description="Aminoacyl-transfer RNA synthetases class-II family profile" evidence="12">
    <location>
        <begin position="27"/>
        <end position="293"/>
    </location>
</feature>
<accession>A3XJP7</accession>
<gene>
    <name evidence="11" type="primary">proS</name>
    <name evidence="13" type="ORF">MED217_04312</name>
</gene>
<dbReference type="Pfam" id="PF03129">
    <property type="entry name" value="HGTP_anticodon"/>
    <property type="match status" value="1"/>
</dbReference>
<dbReference type="SUPFAM" id="SSF64586">
    <property type="entry name" value="C-terminal domain of ProRS"/>
    <property type="match status" value="1"/>
</dbReference>
<dbReference type="Gene3D" id="3.30.930.10">
    <property type="entry name" value="Bira Bifunctional Protein, Domain 2"/>
    <property type="match status" value="1"/>
</dbReference>
<dbReference type="RefSeq" id="WP_009779251.1">
    <property type="nucleotide sequence ID" value="NZ_CH672395.1"/>
</dbReference>
<dbReference type="Gene3D" id="3.40.50.800">
    <property type="entry name" value="Anticodon-binding domain"/>
    <property type="match status" value="1"/>
</dbReference>
<dbReference type="InterPro" id="IPR004499">
    <property type="entry name" value="Pro-tRNA-ligase_IIa_arc-type"/>
</dbReference>
<dbReference type="CDD" id="cd00778">
    <property type="entry name" value="ProRS_core_arch_euk"/>
    <property type="match status" value="1"/>
</dbReference>
<dbReference type="PROSITE" id="PS50862">
    <property type="entry name" value="AA_TRNA_LIGASE_II"/>
    <property type="match status" value="1"/>
</dbReference>
<dbReference type="InterPro" id="IPR033721">
    <property type="entry name" value="ProRS_core_arch_euk"/>
</dbReference>
<dbReference type="InterPro" id="IPR036621">
    <property type="entry name" value="Anticodon-bd_dom_sf"/>
</dbReference>
<keyword evidence="14" id="KW-1185">Reference proteome</keyword>
<comment type="subcellular location">
    <subcellularLocation>
        <location evidence="1 11">Cytoplasm</location>
    </subcellularLocation>
</comment>
<evidence type="ECO:0000256" key="6">
    <source>
        <dbReference type="ARBA" id="ARBA00022840"/>
    </source>
</evidence>